<dbReference type="InterPro" id="IPR002502">
    <property type="entry name" value="Amidase_domain"/>
</dbReference>
<comment type="caution">
    <text evidence="2">The sequence shown here is derived from an EMBL/GenBank/DDBJ whole genome shotgun (WGS) entry which is preliminary data.</text>
</comment>
<reference evidence="3" key="1">
    <citation type="journal article" date="2021" name="ISME J.">
        <title>Evolutionary origin and ecological implication of a unique nif island in free-living Bradyrhizobium lineages.</title>
        <authorList>
            <person name="Tao J."/>
        </authorList>
    </citation>
    <scope>NUCLEOTIDE SEQUENCE [LARGE SCALE GENOMIC DNA]</scope>
    <source>
        <strain evidence="3">SZCCT0434</strain>
    </source>
</reference>
<protein>
    <submittedName>
        <fullName evidence="2">N-acetylmuramoyl-L-alanine amidase</fullName>
    </submittedName>
</protein>
<dbReference type="Proteomes" id="UP001315278">
    <property type="component" value="Unassembled WGS sequence"/>
</dbReference>
<dbReference type="Gene3D" id="3.40.80.10">
    <property type="entry name" value="Peptidoglycan recognition protein-like"/>
    <property type="match status" value="1"/>
</dbReference>
<dbReference type="CDD" id="cd06583">
    <property type="entry name" value="PGRP"/>
    <property type="match status" value="1"/>
</dbReference>
<dbReference type="Pfam" id="PF01510">
    <property type="entry name" value="Amidase_2"/>
    <property type="match status" value="1"/>
</dbReference>
<accession>A0ABS5FI97</accession>
<name>A0ABS5FI97_9BRAD</name>
<dbReference type="SMART" id="SM00644">
    <property type="entry name" value="Ami_2"/>
    <property type="match status" value="1"/>
</dbReference>
<evidence type="ECO:0000313" key="3">
    <source>
        <dbReference type="Proteomes" id="UP001315278"/>
    </source>
</evidence>
<dbReference type="EMBL" id="JAFCJH010000010">
    <property type="protein sequence ID" value="MBR0796111.1"/>
    <property type="molecule type" value="Genomic_DNA"/>
</dbReference>
<organism evidence="2 3">
    <name type="scientific">Bradyrhizobium jicamae</name>
    <dbReference type="NCBI Taxonomy" id="280332"/>
    <lineage>
        <taxon>Bacteria</taxon>
        <taxon>Pseudomonadati</taxon>
        <taxon>Pseudomonadota</taxon>
        <taxon>Alphaproteobacteria</taxon>
        <taxon>Hyphomicrobiales</taxon>
        <taxon>Nitrobacteraceae</taxon>
        <taxon>Bradyrhizobium</taxon>
    </lineage>
</organism>
<feature type="domain" description="N-acetylmuramoyl-L-alanine amidase" evidence="1">
    <location>
        <begin position="158"/>
        <end position="328"/>
    </location>
</feature>
<evidence type="ECO:0000259" key="1">
    <source>
        <dbReference type="SMART" id="SM00644"/>
    </source>
</evidence>
<keyword evidence="3" id="KW-1185">Reference proteome</keyword>
<sequence length="351" mass="37730">MAHFFLPESDNKFNPKAAMDSPISELFIRAGTPARFGIWGGGWSGERLVVKVYRGASVINDDPGPVSSDVGNNIYVYVVSGLQDGDLIYGMLPGGEVRFTSELRVRTASNRASDVMGEEAQHFKSKEPFSRDTICPLAVPYLALPLPDDKFPQAMIRLEEKCVGGSLNAVHGLSVHATGGNDVRTSSQMARWGCIETWNGNGASAHFGISGSGTIIQFIPTDRIANAQSDGNTHWISVEIDNNGNLPMNLRQLESAKSLLGWVCARYAVPRTVATGCVFGRTNPAFDGVTTLVCEAVGGFVTESVNWAVLSRGLSCHWWLDSHKTGPHVHACPGSGIMRQLPSIAKPGLVC</sequence>
<dbReference type="RefSeq" id="WP_212492680.1">
    <property type="nucleotide sequence ID" value="NZ_JAFCJH010000010.1"/>
</dbReference>
<dbReference type="InterPro" id="IPR036505">
    <property type="entry name" value="Amidase/PGRP_sf"/>
</dbReference>
<gene>
    <name evidence="2" type="ORF">JQ615_11995</name>
</gene>
<proteinExistence type="predicted"/>
<dbReference type="SUPFAM" id="SSF55846">
    <property type="entry name" value="N-acetylmuramoyl-L-alanine amidase-like"/>
    <property type="match status" value="1"/>
</dbReference>
<evidence type="ECO:0000313" key="2">
    <source>
        <dbReference type="EMBL" id="MBR0796111.1"/>
    </source>
</evidence>